<dbReference type="EC" id="1.14.15.7" evidence="5"/>
<dbReference type="GO" id="GO:0003677">
    <property type="term" value="F:DNA binding"/>
    <property type="evidence" value="ECO:0007669"/>
    <property type="project" value="UniProtKB-KW"/>
</dbReference>
<dbReference type="SUPFAM" id="SSF55961">
    <property type="entry name" value="Bet v1-like"/>
    <property type="match status" value="1"/>
</dbReference>
<dbReference type="PANTHER" id="PTHR43756">
    <property type="entry name" value="CHOLINE MONOOXYGENASE, CHLOROPLASTIC"/>
    <property type="match status" value="1"/>
</dbReference>
<dbReference type="CDD" id="cd12148">
    <property type="entry name" value="fungal_TF_MHR"/>
    <property type="match status" value="1"/>
</dbReference>
<dbReference type="Pfam" id="PF00848">
    <property type="entry name" value="Ring_hydroxyl_A"/>
    <property type="match status" value="1"/>
</dbReference>
<dbReference type="InterPro" id="IPR001138">
    <property type="entry name" value="Zn2Cys6_DnaBD"/>
</dbReference>
<dbReference type="PRINTS" id="PR00090">
    <property type="entry name" value="RNGDIOXGNASE"/>
</dbReference>
<comment type="similarity">
    <text evidence="4">Belongs to the choline monooxygenase family.</text>
</comment>
<evidence type="ECO:0000259" key="18">
    <source>
        <dbReference type="PROSITE" id="PS50835"/>
    </source>
</evidence>
<keyword evidence="7" id="KW-0001">2Fe-2S</keyword>
<feature type="region of interest" description="Disordered" evidence="17">
    <location>
        <begin position="721"/>
        <end position="741"/>
    </location>
</feature>
<feature type="domain" description="Rieske" evidence="19">
    <location>
        <begin position="47"/>
        <end position="156"/>
    </location>
</feature>
<keyword evidence="14" id="KW-0804">Transcription</keyword>
<keyword evidence="15" id="KW-0539">Nucleus</keyword>
<evidence type="ECO:0000256" key="1">
    <source>
        <dbReference type="ARBA" id="ARBA00001962"/>
    </source>
</evidence>
<evidence type="ECO:0000256" key="11">
    <source>
        <dbReference type="ARBA" id="ARBA00023014"/>
    </source>
</evidence>
<evidence type="ECO:0000256" key="14">
    <source>
        <dbReference type="ARBA" id="ARBA00023163"/>
    </source>
</evidence>
<comment type="catalytic activity">
    <reaction evidence="16">
        <text>choline + 2 reduced [2Fe-2S]-[ferredoxin] + O2 + 2 H(+) = betaine aldehyde hydrate + 2 oxidized [2Fe-2S]-[ferredoxin] + H2O</text>
        <dbReference type="Rhea" id="RHEA:17769"/>
        <dbReference type="Rhea" id="RHEA-COMP:10000"/>
        <dbReference type="Rhea" id="RHEA-COMP:10001"/>
        <dbReference type="ChEBI" id="CHEBI:15354"/>
        <dbReference type="ChEBI" id="CHEBI:15377"/>
        <dbReference type="ChEBI" id="CHEBI:15378"/>
        <dbReference type="ChEBI" id="CHEBI:15379"/>
        <dbReference type="ChEBI" id="CHEBI:15870"/>
        <dbReference type="ChEBI" id="CHEBI:33737"/>
        <dbReference type="ChEBI" id="CHEBI:33738"/>
        <dbReference type="EC" id="1.14.15.7"/>
    </reaction>
</comment>
<comment type="function">
    <text evidence="2">Catalyzes the first step of the osmoprotectant glycine betaine synthesis.</text>
</comment>
<dbReference type="CDD" id="cd03469">
    <property type="entry name" value="Rieske_RO_Alpha_N"/>
    <property type="match status" value="1"/>
</dbReference>
<protein>
    <recommendedName>
        <fullName evidence="6">Choline monooxygenase, chloroplastic</fullName>
        <ecNumber evidence="5">1.14.15.7</ecNumber>
    </recommendedName>
</protein>
<keyword evidence="9" id="KW-0560">Oxidoreductase</keyword>
<evidence type="ECO:0000256" key="6">
    <source>
        <dbReference type="ARBA" id="ARBA00014931"/>
    </source>
</evidence>
<feature type="domain" description="Ig-like" evidence="18">
    <location>
        <begin position="376"/>
        <end position="414"/>
    </location>
</feature>
<dbReference type="Gene3D" id="3.90.380.10">
    <property type="entry name" value="Naphthalene 1,2-dioxygenase Alpha Subunit, Chain A, domain 1"/>
    <property type="match status" value="2"/>
</dbReference>
<keyword evidence="11" id="KW-0411">Iron-sulfur</keyword>
<dbReference type="GO" id="GO:0008270">
    <property type="term" value="F:zinc ion binding"/>
    <property type="evidence" value="ECO:0007669"/>
    <property type="project" value="InterPro"/>
</dbReference>
<dbReference type="InterPro" id="IPR036922">
    <property type="entry name" value="Rieske_2Fe-2S_sf"/>
</dbReference>
<evidence type="ECO:0000256" key="7">
    <source>
        <dbReference type="ARBA" id="ARBA00022714"/>
    </source>
</evidence>
<dbReference type="Pfam" id="PF00355">
    <property type="entry name" value="Rieske"/>
    <property type="match status" value="1"/>
</dbReference>
<dbReference type="InterPro" id="IPR015879">
    <property type="entry name" value="Ring_hydroxy_dOase_asu_C_dom"/>
</dbReference>
<keyword evidence="8" id="KW-0479">Metal-binding</keyword>
<comment type="pathway">
    <text evidence="3">Amine and polyamine biosynthesis; betaine biosynthesis via choline pathway; betaine aldehyde from choline (monooxygenase route): step 1/1.</text>
</comment>
<evidence type="ECO:0000256" key="8">
    <source>
        <dbReference type="ARBA" id="ARBA00022723"/>
    </source>
</evidence>
<dbReference type="GO" id="GO:0051537">
    <property type="term" value="F:2 iron, 2 sulfur cluster binding"/>
    <property type="evidence" value="ECO:0007669"/>
    <property type="project" value="UniProtKB-KW"/>
</dbReference>
<dbReference type="EMBL" id="JAIBSC010000049">
    <property type="protein sequence ID" value="KAH1904012.1"/>
    <property type="molecule type" value="Genomic_DNA"/>
</dbReference>
<dbReference type="SUPFAM" id="SSF50022">
    <property type="entry name" value="ISP domain"/>
    <property type="match status" value="1"/>
</dbReference>
<feature type="region of interest" description="Disordered" evidence="17">
    <location>
        <begin position="510"/>
        <end position="552"/>
    </location>
</feature>
<dbReference type="InterPro" id="IPR001663">
    <property type="entry name" value="Rng_hydr_dOase-A"/>
</dbReference>
<dbReference type="PANTHER" id="PTHR43756:SF5">
    <property type="entry name" value="CHOLINE MONOOXYGENASE, CHLOROPLASTIC"/>
    <property type="match status" value="1"/>
</dbReference>
<dbReference type="AlphaFoldDB" id="A0A9P8SSS2"/>
<organism evidence="20 21">
    <name type="scientific">Aspergillus fumigatus</name>
    <name type="common">Neosartorya fumigata</name>
    <dbReference type="NCBI Taxonomy" id="746128"/>
    <lineage>
        <taxon>Eukaryota</taxon>
        <taxon>Fungi</taxon>
        <taxon>Dikarya</taxon>
        <taxon>Ascomycota</taxon>
        <taxon>Pezizomycotina</taxon>
        <taxon>Eurotiomycetes</taxon>
        <taxon>Eurotiomycetidae</taxon>
        <taxon>Eurotiales</taxon>
        <taxon>Aspergillaceae</taxon>
        <taxon>Aspergillus</taxon>
        <taxon>Aspergillus subgen. Fumigati</taxon>
    </lineage>
</organism>
<evidence type="ECO:0000256" key="12">
    <source>
        <dbReference type="ARBA" id="ARBA00023015"/>
    </source>
</evidence>
<dbReference type="Gene3D" id="4.10.240.10">
    <property type="entry name" value="Zn(2)-C6 fungal-type DNA-binding domain"/>
    <property type="match status" value="1"/>
</dbReference>
<dbReference type="InterPro" id="IPR017941">
    <property type="entry name" value="Rieske_2Fe-2S"/>
</dbReference>
<evidence type="ECO:0000256" key="13">
    <source>
        <dbReference type="ARBA" id="ARBA00023125"/>
    </source>
</evidence>
<feature type="compositionally biased region" description="Polar residues" evidence="17">
    <location>
        <begin position="1056"/>
        <end position="1071"/>
    </location>
</feature>
<evidence type="ECO:0000256" key="3">
    <source>
        <dbReference type="ARBA" id="ARBA00004866"/>
    </source>
</evidence>
<gene>
    <name evidence="20" type="ORF">KXV57_006568</name>
</gene>
<evidence type="ECO:0000256" key="17">
    <source>
        <dbReference type="SAM" id="MobiDB-lite"/>
    </source>
</evidence>
<dbReference type="PROSITE" id="PS50835">
    <property type="entry name" value="IG_LIKE"/>
    <property type="match status" value="1"/>
</dbReference>
<keyword evidence="12" id="KW-0805">Transcription regulation</keyword>
<dbReference type="Pfam" id="PF04082">
    <property type="entry name" value="Fungal_trans"/>
    <property type="match status" value="1"/>
</dbReference>
<comment type="caution">
    <text evidence="20">The sequence shown here is derived from an EMBL/GenBank/DDBJ whole genome shotgun (WGS) entry which is preliminary data.</text>
</comment>
<dbReference type="CDD" id="cd00680">
    <property type="entry name" value="RHO_alpha_C"/>
    <property type="match status" value="1"/>
</dbReference>
<accession>A0A9P8SSS2</accession>
<dbReference type="GO" id="GO:0000981">
    <property type="term" value="F:DNA-binding transcription factor activity, RNA polymerase II-specific"/>
    <property type="evidence" value="ECO:0007669"/>
    <property type="project" value="InterPro"/>
</dbReference>
<comment type="cofactor">
    <cofactor evidence="1">
        <name>Fe cation</name>
        <dbReference type="ChEBI" id="CHEBI:24875"/>
    </cofactor>
</comment>
<feature type="region of interest" description="Disordered" evidence="17">
    <location>
        <begin position="1038"/>
        <end position="1078"/>
    </location>
</feature>
<reference evidence="20" key="1">
    <citation type="submission" date="2021-08" db="EMBL/GenBank/DDBJ databases">
        <title>Global Aspergillus fumigatus from environmental and clinical sources.</title>
        <authorList>
            <person name="Barber A."/>
            <person name="Sae-Ong T."/>
        </authorList>
    </citation>
    <scope>NUCLEOTIDE SEQUENCE</scope>
    <source>
        <strain evidence="20">NRZ-2016-071</strain>
    </source>
</reference>
<sequence length="1129" mass="127980">MGSLWNYLGLGSTANDEKNAIRALPSSWYTSQEMYELERRAIFSRKWLLTTHKLRLPNPGDWLRYEVSGFQFVLVKDRDGNINAFHNVCRHRAFPVVTEEKGTSRIFACKYHGWSYGLNGKLAKAPGYQELDGFDKSKNGLLPIHVHIDANGFIWVNLDAGEKPEVAWEDDFKGMDRLPRYEHVKWDDFAFDHTWEQEGEYNWKILADNYNECYHCPTTHPDIPSIADLSAYSVEVRDGGIIHDGRSKPEQVAAGLNPASTFFFPNASLTVSPHFFFMQRFVPLSPTRSIMKYEVYRNTKSSDEDFEKINQIYKRIMSEDKYLCDLTQKNLNAGVFVNGELHPEMEKGPLYFQKTVRDLVVEHYEREQKAKQEIWPARQNLPKTATVSEKDISFCSSLSCQTTECVQPPATIAWHSAKTSFQPRVSELQVRTSLIVSTIKAECVKRRKKSRCPGEKPACSCCVRLNQSCFYPPVSKPGSIGGQSKDRLAELEEKVNLLLKGNIPTRGRESVLEDAKDLAETRFTQGSQPRDRRDSSYSDPSPPNLAFDDASPQPSSLAVARAVDSYMKYCHRQPVWCFNFEEHGDLESIPEELLCSIIALTARFSHEGEHGQHHADTAKSLIMLRIANGTVELSTIEALCLLAYSSFIDGDMHLGRFHLGLAFQLCRSALLDTESAYTPGDPNTERKKRLFWSLQLLEQSYGRQTGLLSIPLETWRPADYFSGNSKEPQRDAEKPPPLPRDTIGCAAPDDTGIWSMTVHFGWVWSKVRTYVSDCANNRLREPWRHESMYSMVLSDLTEIENQTPLCHRYDHVRFYDRQPDELIVNRAYWIPWLKLQFMYHAILIVLNHPFLYIMASRHNPNLAIPNSFWRRSSELVLLHATWIVRMIDMLSDKDVRLTDPFFAHVAAIAATVQLYYCCAGDPRLKYKSRADLARCRVFLRSFVPFSRACASLNRSLDRMTRIAAGTENVDYDSWVPSKIHLNIPLMWNILQFTCSDDSYPAVPSGSLLHSSLSASATRNDAEESSTLEIIVTTSPEVTVNTADGGQGVPMPLYRAPNSSKDSNTSPATAPQSMPPPDAVVAPIDSLMLNTPWLWADPAPFGDVDDLDYSTSAPAIGDIEGSAWWNLGNL</sequence>
<evidence type="ECO:0000256" key="9">
    <source>
        <dbReference type="ARBA" id="ARBA00023002"/>
    </source>
</evidence>
<evidence type="ECO:0000256" key="10">
    <source>
        <dbReference type="ARBA" id="ARBA00023004"/>
    </source>
</evidence>
<evidence type="ECO:0000256" key="4">
    <source>
        <dbReference type="ARBA" id="ARBA00010848"/>
    </source>
</evidence>
<evidence type="ECO:0000256" key="2">
    <source>
        <dbReference type="ARBA" id="ARBA00002149"/>
    </source>
</evidence>
<keyword evidence="13" id="KW-0238">DNA-binding</keyword>
<dbReference type="InterPro" id="IPR007219">
    <property type="entry name" value="XnlR_reg_dom"/>
</dbReference>
<proteinExistence type="inferred from homology"/>
<keyword evidence="10" id="KW-0408">Iron</keyword>
<name>A0A9P8SSS2_ASPFM</name>
<evidence type="ECO:0000313" key="20">
    <source>
        <dbReference type="EMBL" id="KAH1904012.1"/>
    </source>
</evidence>
<dbReference type="CDD" id="cd00067">
    <property type="entry name" value="GAL4"/>
    <property type="match status" value="1"/>
</dbReference>
<dbReference type="Proteomes" id="UP000813423">
    <property type="component" value="Unassembled WGS sequence"/>
</dbReference>
<evidence type="ECO:0000256" key="5">
    <source>
        <dbReference type="ARBA" id="ARBA00012763"/>
    </source>
</evidence>
<dbReference type="Gene3D" id="2.102.10.10">
    <property type="entry name" value="Rieske [2Fe-2S] iron-sulphur domain"/>
    <property type="match status" value="1"/>
</dbReference>
<dbReference type="GO" id="GO:0005506">
    <property type="term" value="F:iron ion binding"/>
    <property type="evidence" value="ECO:0007669"/>
    <property type="project" value="InterPro"/>
</dbReference>
<evidence type="ECO:0000313" key="21">
    <source>
        <dbReference type="Proteomes" id="UP000813423"/>
    </source>
</evidence>
<dbReference type="GO" id="GO:0006351">
    <property type="term" value="P:DNA-templated transcription"/>
    <property type="evidence" value="ECO:0007669"/>
    <property type="project" value="InterPro"/>
</dbReference>
<dbReference type="GO" id="GO:0019133">
    <property type="term" value="F:choline monooxygenase activity"/>
    <property type="evidence" value="ECO:0007669"/>
    <property type="project" value="UniProtKB-EC"/>
</dbReference>
<feature type="compositionally biased region" description="Basic and acidic residues" evidence="17">
    <location>
        <begin position="510"/>
        <end position="520"/>
    </location>
</feature>
<evidence type="ECO:0000256" key="15">
    <source>
        <dbReference type="ARBA" id="ARBA00023242"/>
    </source>
</evidence>
<dbReference type="PROSITE" id="PS51296">
    <property type="entry name" value="RIESKE"/>
    <property type="match status" value="1"/>
</dbReference>
<dbReference type="InterPro" id="IPR036864">
    <property type="entry name" value="Zn2-C6_fun-type_DNA-bd_sf"/>
</dbReference>
<dbReference type="InterPro" id="IPR007110">
    <property type="entry name" value="Ig-like_dom"/>
</dbReference>
<evidence type="ECO:0000259" key="19">
    <source>
        <dbReference type="PROSITE" id="PS51296"/>
    </source>
</evidence>
<evidence type="ECO:0000256" key="16">
    <source>
        <dbReference type="ARBA" id="ARBA00049097"/>
    </source>
</evidence>